<dbReference type="Proteomes" id="UP000661006">
    <property type="component" value="Unassembled WGS sequence"/>
</dbReference>
<keyword evidence="1 3" id="KW-0378">Hydrolase</keyword>
<evidence type="ECO:0000259" key="2">
    <source>
        <dbReference type="Pfam" id="PF00857"/>
    </source>
</evidence>
<evidence type="ECO:0000313" key="3">
    <source>
        <dbReference type="EMBL" id="MBF0871501.1"/>
    </source>
</evidence>
<dbReference type="SUPFAM" id="SSF52499">
    <property type="entry name" value="Isochorismatase-like hydrolases"/>
    <property type="match status" value="1"/>
</dbReference>
<dbReference type="CDD" id="cd00431">
    <property type="entry name" value="cysteine_hydrolases"/>
    <property type="match status" value="1"/>
</dbReference>
<gene>
    <name evidence="3" type="ORF">HKD32_11655</name>
</gene>
<feature type="domain" description="Isochorismatase-like" evidence="2">
    <location>
        <begin position="11"/>
        <end position="188"/>
    </location>
</feature>
<dbReference type="Gene3D" id="3.40.50.850">
    <property type="entry name" value="Isochorismatase-like"/>
    <property type="match status" value="1"/>
</dbReference>
<dbReference type="PANTHER" id="PTHR43540:SF1">
    <property type="entry name" value="ISOCHORISMATASE HYDROLASE"/>
    <property type="match status" value="1"/>
</dbReference>
<accession>A0A9Q2FMC7</accession>
<dbReference type="Pfam" id="PF00857">
    <property type="entry name" value="Isochorismatase"/>
    <property type="match status" value="1"/>
</dbReference>
<organism evidence="3 4">
    <name type="scientific">Gluconobacter japonicus</name>
    <dbReference type="NCBI Taxonomy" id="376620"/>
    <lineage>
        <taxon>Bacteria</taxon>
        <taxon>Pseudomonadati</taxon>
        <taxon>Pseudomonadota</taxon>
        <taxon>Alphaproteobacteria</taxon>
        <taxon>Acetobacterales</taxon>
        <taxon>Acetobacteraceae</taxon>
        <taxon>Gluconobacter</taxon>
    </lineage>
</organism>
<sequence>MTNLTLEPQTSALILMDFQGFVLKNFMSPEIASQVVSTAAHILKAARHARLPVVHVMVSFRSGYPEISDRNAMFSWLRDNGLITPGSDEMQIDASLAPHEQEPVIIKHRIGAFSGTDLDMILRAKGIQTVLLAGVTTSGVVLSTFRQAFDLDYNVVVVEDACADGDANMQAFLMEKLIPPIGSVVTSETVIRDLS</sequence>
<evidence type="ECO:0000313" key="4">
    <source>
        <dbReference type="Proteomes" id="UP000661006"/>
    </source>
</evidence>
<dbReference type="EMBL" id="JABCQN010000006">
    <property type="protein sequence ID" value="MBF0871501.1"/>
    <property type="molecule type" value="Genomic_DNA"/>
</dbReference>
<dbReference type="GO" id="GO:0016787">
    <property type="term" value="F:hydrolase activity"/>
    <property type="evidence" value="ECO:0007669"/>
    <property type="project" value="UniProtKB-KW"/>
</dbReference>
<dbReference type="InterPro" id="IPR036380">
    <property type="entry name" value="Isochorismatase-like_sf"/>
</dbReference>
<dbReference type="RefSeq" id="WP_194258024.1">
    <property type="nucleotide sequence ID" value="NZ_JABCQN010000006.1"/>
</dbReference>
<dbReference type="InterPro" id="IPR000868">
    <property type="entry name" value="Isochorismatase-like_dom"/>
</dbReference>
<name>A0A9Q2FMC7_GLUJA</name>
<dbReference type="PANTHER" id="PTHR43540">
    <property type="entry name" value="PEROXYUREIDOACRYLATE/UREIDOACRYLATE AMIDOHYDROLASE-RELATED"/>
    <property type="match status" value="1"/>
</dbReference>
<comment type="caution">
    <text evidence="3">The sequence shown here is derived from an EMBL/GenBank/DDBJ whole genome shotgun (WGS) entry which is preliminary data.</text>
</comment>
<dbReference type="InterPro" id="IPR050272">
    <property type="entry name" value="Isochorismatase-like_hydrls"/>
</dbReference>
<dbReference type="AlphaFoldDB" id="A0A9Q2FMC7"/>
<reference evidence="3" key="2">
    <citation type="submission" date="2020-11" db="EMBL/GenBank/DDBJ databases">
        <title>Description of novel Gluconobacter species.</title>
        <authorList>
            <person name="Cleenwerck I."/>
            <person name="Cnockaert M."/>
            <person name="Borremans W."/>
            <person name="Wieme A.D."/>
            <person name="De Vuyst L."/>
            <person name="Vandamme P."/>
        </authorList>
    </citation>
    <scope>NUCLEOTIDE SEQUENCE</scope>
    <source>
        <strain evidence="3">R71697</strain>
    </source>
</reference>
<proteinExistence type="predicted"/>
<dbReference type="GeneID" id="81475356"/>
<evidence type="ECO:0000256" key="1">
    <source>
        <dbReference type="ARBA" id="ARBA00022801"/>
    </source>
</evidence>
<protein>
    <submittedName>
        <fullName evidence="3">Cysteine hydrolase</fullName>
    </submittedName>
</protein>
<reference evidence="3" key="1">
    <citation type="submission" date="2020-04" db="EMBL/GenBank/DDBJ databases">
        <authorList>
            <person name="Sombolestani A."/>
        </authorList>
    </citation>
    <scope>NUCLEOTIDE SEQUENCE</scope>
    <source>
        <strain evidence="3">R71697</strain>
    </source>
</reference>